<keyword evidence="2" id="KW-0413">Isomerase</keyword>
<evidence type="ECO:0000313" key="4">
    <source>
        <dbReference type="EMBL" id="NUZ06050.1"/>
    </source>
</evidence>
<comment type="caution">
    <text evidence="4">The sequence shown here is derived from an EMBL/GenBank/DDBJ whole genome shotgun (WGS) entry which is preliminary data.</text>
</comment>
<comment type="similarity">
    <text evidence="1">Belongs to the 4-oxalocrotonate tautomerase family.</text>
</comment>
<gene>
    <name evidence="4" type="ORF">HQN59_09780</name>
</gene>
<dbReference type="Proteomes" id="UP000529637">
    <property type="component" value="Unassembled WGS sequence"/>
</dbReference>
<dbReference type="PANTHER" id="PTHR35530">
    <property type="entry name" value="TAUTOMERASE-RELATED"/>
    <property type="match status" value="1"/>
</dbReference>
<dbReference type="SUPFAM" id="SSF55331">
    <property type="entry name" value="Tautomerase/MIF"/>
    <property type="match status" value="1"/>
</dbReference>
<evidence type="ECO:0000256" key="2">
    <source>
        <dbReference type="ARBA" id="ARBA00023235"/>
    </source>
</evidence>
<dbReference type="AlphaFoldDB" id="A0A7Y6TWG2"/>
<keyword evidence="5" id="KW-1185">Reference proteome</keyword>
<protein>
    <submittedName>
        <fullName evidence="4">Tautomerase family protein</fullName>
    </submittedName>
</protein>
<accession>A0A7Y6TWG2</accession>
<proteinExistence type="inferred from homology"/>
<reference evidence="4 5" key="1">
    <citation type="submission" date="2020-06" db="EMBL/GenBank/DDBJ databases">
        <title>Schlegella sp. ID0723 isolated from air conditioner.</title>
        <authorList>
            <person name="Kim D.Y."/>
            <person name="Kim D.-U."/>
        </authorList>
    </citation>
    <scope>NUCLEOTIDE SEQUENCE [LARGE SCALE GENOMIC DNA]</scope>
    <source>
        <strain evidence="4 5">ID0723</strain>
    </source>
</reference>
<feature type="domain" description="4-oxalocrotonate tautomerase-like" evidence="3">
    <location>
        <begin position="2"/>
        <end position="59"/>
    </location>
</feature>
<dbReference type="InterPro" id="IPR014347">
    <property type="entry name" value="Tautomerase/MIF_sf"/>
</dbReference>
<evidence type="ECO:0000256" key="1">
    <source>
        <dbReference type="ARBA" id="ARBA00006723"/>
    </source>
</evidence>
<evidence type="ECO:0000259" key="3">
    <source>
        <dbReference type="Pfam" id="PF01361"/>
    </source>
</evidence>
<organism evidence="4 5">
    <name type="scientific">Piscinibacter koreensis</name>
    <dbReference type="NCBI Taxonomy" id="2742824"/>
    <lineage>
        <taxon>Bacteria</taxon>
        <taxon>Pseudomonadati</taxon>
        <taxon>Pseudomonadota</taxon>
        <taxon>Betaproteobacteria</taxon>
        <taxon>Burkholderiales</taxon>
        <taxon>Sphaerotilaceae</taxon>
        <taxon>Piscinibacter</taxon>
    </lineage>
</organism>
<dbReference type="PANTHER" id="PTHR35530:SF1">
    <property type="entry name" value="2-HYDROXYMUCONATE TAUTOMERASE"/>
    <property type="match status" value="1"/>
</dbReference>
<dbReference type="GO" id="GO:0016853">
    <property type="term" value="F:isomerase activity"/>
    <property type="evidence" value="ECO:0007669"/>
    <property type="project" value="UniProtKB-KW"/>
</dbReference>
<dbReference type="InterPro" id="IPR004370">
    <property type="entry name" value="4-OT-like_dom"/>
</dbReference>
<evidence type="ECO:0000313" key="5">
    <source>
        <dbReference type="Proteomes" id="UP000529637"/>
    </source>
</evidence>
<sequence>MPIITVKVSVPPARETSQRIAATLGELTTTILGKDPNLIAIAIDHVAPADWYVGGRSLAEQGRHSVYVDIKVTDETNTKAEKARFIEAVFAAFEQLLGTLHEESYVHVHDVRAAAYGYGGRTQEYRWQHARDAAR</sequence>
<dbReference type="Gene3D" id="3.30.429.10">
    <property type="entry name" value="Macrophage Migration Inhibitory Factor"/>
    <property type="match status" value="2"/>
</dbReference>
<dbReference type="Pfam" id="PF01361">
    <property type="entry name" value="Tautomerase"/>
    <property type="match status" value="1"/>
</dbReference>
<dbReference type="RefSeq" id="WP_176068659.1">
    <property type="nucleotide sequence ID" value="NZ_JABWMJ010000004.1"/>
</dbReference>
<dbReference type="EMBL" id="JABWMJ010000004">
    <property type="protein sequence ID" value="NUZ06050.1"/>
    <property type="molecule type" value="Genomic_DNA"/>
</dbReference>
<name>A0A7Y6TWG2_9BURK</name>